<name>Q2S287_SALRD</name>
<dbReference type="Pfam" id="PF00561">
    <property type="entry name" value="Abhydrolase_1"/>
    <property type="match status" value="1"/>
</dbReference>
<dbReference type="eggNOG" id="COG0346">
    <property type="taxonomic scope" value="Bacteria"/>
</dbReference>
<dbReference type="HOGENOM" id="CLU_623874_0_0_10"/>
<dbReference type="ESTHER" id="salrd-q2s287">
    <property type="family name" value="6_AlphaBeta_hydrolase"/>
</dbReference>
<evidence type="ECO:0000256" key="3">
    <source>
        <dbReference type="SAM" id="MobiDB-lite"/>
    </source>
</evidence>
<dbReference type="InterPro" id="IPR051785">
    <property type="entry name" value="MMCE/EMCE_epimerase"/>
</dbReference>
<organism evidence="5 6">
    <name type="scientific">Salinibacter ruber (strain DSM 13855 / M31)</name>
    <dbReference type="NCBI Taxonomy" id="309807"/>
    <lineage>
        <taxon>Bacteria</taxon>
        <taxon>Pseudomonadati</taxon>
        <taxon>Rhodothermota</taxon>
        <taxon>Rhodothermia</taxon>
        <taxon>Rhodothermales</taxon>
        <taxon>Salinibacteraceae</taxon>
        <taxon>Salinibacter</taxon>
    </lineage>
</organism>
<dbReference type="SUPFAM" id="SSF54593">
    <property type="entry name" value="Glyoxalase/Bleomycin resistance protein/Dihydroxybiphenyl dioxygenase"/>
    <property type="match status" value="1"/>
</dbReference>
<dbReference type="NCBIfam" id="TIGR03081">
    <property type="entry name" value="metmalonyl_epim"/>
    <property type="match status" value="1"/>
</dbReference>
<dbReference type="InterPro" id="IPR017515">
    <property type="entry name" value="MeMalonyl-CoA_epimerase"/>
</dbReference>
<dbReference type="Pfam" id="PF13669">
    <property type="entry name" value="Glyoxalase_4"/>
    <property type="match status" value="1"/>
</dbReference>
<dbReference type="InterPro" id="IPR029068">
    <property type="entry name" value="Glyas_Bleomycin-R_OHBP_Dase"/>
</dbReference>
<reference evidence="5 6" key="1">
    <citation type="journal article" date="2005" name="Proc. Natl. Acad. Sci. U.S.A.">
        <title>The genome of Salinibacter ruber: convergence and gene exchange among hyperhalophilic bacteria and archaea.</title>
        <authorList>
            <person name="Mongodin E.F."/>
            <person name="Nelson K.E."/>
            <person name="Daugherty S."/>
            <person name="Deboy R.T."/>
            <person name="Wister J."/>
            <person name="Khouri H."/>
            <person name="Weidman J."/>
            <person name="Walsh D.A."/>
            <person name="Papke R.T."/>
            <person name="Sanchez Perez G."/>
            <person name="Sharma A.K."/>
            <person name="Nesbo C.L."/>
            <person name="MacLeod D."/>
            <person name="Bapteste E."/>
            <person name="Doolittle W.F."/>
            <person name="Charlebois R.L."/>
            <person name="Legault B."/>
            <person name="Rodriguez-Valera F."/>
        </authorList>
    </citation>
    <scope>NUCLEOTIDE SEQUENCE [LARGE SCALE GENOMIC DNA]</scope>
    <source>
        <strain evidence="6">DSM 13855 / CECT 5946 / M31</strain>
    </source>
</reference>
<dbReference type="PANTHER" id="PTHR43048">
    <property type="entry name" value="METHYLMALONYL-COA EPIMERASE"/>
    <property type="match status" value="1"/>
</dbReference>
<dbReference type="eggNOG" id="COG1073">
    <property type="taxonomic scope" value="Bacteria"/>
</dbReference>
<dbReference type="KEGG" id="sru:SRU_1573"/>
<dbReference type="STRING" id="309807.SRU_1573"/>
<keyword evidence="6" id="KW-1185">Reference proteome</keyword>
<dbReference type="Gene3D" id="3.40.50.1820">
    <property type="entry name" value="alpha/beta hydrolase"/>
    <property type="match status" value="1"/>
</dbReference>
<dbReference type="GO" id="GO:0046491">
    <property type="term" value="P:L-methylmalonyl-CoA metabolic process"/>
    <property type="evidence" value="ECO:0007669"/>
    <property type="project" value="TreeGrafter"/>
</dbReference>
<dbReference type="AlphaFoldDB" id="Q2S287"/>
<dbReference type="InterPro" id="IPR037523">
    <property type="entry name" value="VOC_core"/>
</dbReference>
<dbReference type="GO" id="GO:0004493">
    <property type="term" value="F:methylmalonyl-CoA epimerase activity"/>
    <property type="evidence" value="ECO:0007669"/>
    <property type="project" value="TreeGrafter"/>
</dbReference>
<dbReference type="OrthoDB" id="9788468at2"/>
<dbReference type="EnsemblBacteria" id="ABC44134">
    <property type="protein sequence ID" value="ABC44134"/>
    <property type="gene ID" value="SRU_1573"/>
</dbReference>
<dbReference type="InterPro" id="IPR029058">
    <property type="entry name" value="AB_hydrolase_fold"/>
</dbReference>
<dbReference type="CDD" id="cd07249">
    <property type="entry name" value="MMCE"/>
    <property type="match status" value="1"/>
</dbReference>
<accession>Q2S287</accession>
<dbReference type="PRINTS" id="PR00111">
    <property type="entry name" value="ABHYDROLASE"/>
</dbReference>
<gene>
    <name evidence="5" type="ordered locus">SRU_1573</name>
</gene>
<dbReference type="SUPFAM" id="SSF53474">
    <property type="entry name" value="alpha/beta-Hydrolases"/>
    <property type="match status" value="1"/>
</dbReference>
<dbReference type="GO" id="GO:0046872">
    <property type="term" value="F:metal ion binding"/>
    <property type="evidence" value="ECO:0007669"/>
    <property type="project" value="UniProtKB-KW"/>
</dbReference>
<dbReference type="InterPro" id="IPR000073">
    <property type="entry name" value="AB_hydrolase_1"/>
</dbReference>
<dbReference type="EMBL" id="CP000159">
    <property type="protein sequence ID" value="ABC44134.1"/>
    <property type="molecule type" value="Genomic_DNA"/>
</dbReference>
<sequence>MRAPPRHGTHRVETGIQPSHCLYPSRHSQVHRFPSFRTETGSHARPQHPAPAMAHLDHIGIAVDDTAAVIERFRDLLGIVSYKSESVRDQQVRTHFLDAGSAKLELLEALADGSPVRRFLDRHGEGLHHVAFEVDDLSATMERLRDAGIELLSETPQAGADDKQIAFVHPSQTHGVLVEFCESTTPDWTARTVPRHDGHLAVFERGARDRPSLLVLHGAAGTTQHDAAPLIRRLESSFHVVGVDLSGHGTSALPGDAPLSLDLFAEDVRTVLNALDLPSAHVFGFSLGGGAALRLAQMHPKRVDRLAVLQTNAHWTDDHARRMQARLDLDGLADRAPGRAAGLRARHEAPDRLVPDLQTFVTTLPDASDTLTQTLPDLDAPTLVAGLDRDPLFELASTRALHDALPNARLAVLPGDTHSLSRAPKGCLAPLLSDHFLEA</sequence>
<comment type="similarity">
    <text evidence="1">Belongs to the methylmalonyl-CoA epimerase family.</text>
</comment>
<evidence type="ECO:0000256" key="2">
    <source>
        <dbReference type="ARBA" id="ARBA00022723"/>
    </source>
</evidence>
<evidence type="ECO:0000313" key="5">
    <source>
        <dbReference type="EMBL" id="ABC44134.1"/>
    </source>
</evidence>
<protein>
    <submittedName>
        <fullName evidence="5">Glyoxalase family protein</fullName>
    </submittedName>
</protein>
<evidence type="ECO:0000313" key="6">
    <source>
        <dbReference type="Proteomes" id="UP000008674"/>
    </source>
</evidence>
<keyword evidence="2" id="KW-0479">Metal-binding</keyword>
<feature type="domain" description="VOC" evidence="4">
    <location>
        <begin position="55"/>
        <end position="183"/>
    </location>
</feature>
<evidence type="ECO:0000256" key="1">
    <source>
        <dbReference type="ARBA" id="ARBA00009308"/>
    </source>
</evidence>
<feature type="region of interest" description="Disordered" evidence="3">
    <location>
        <begin position="1"/>
        <end position="21"/>
    </location>
</feature>
<dbReference type="Proteomes" id="UP000008674">
    <property type="component" value="Chromosome"/>
</dbReference>
<dbReference type="Gene3D" id="3.10.180.10">
    <property type="entry name" value="2,3-Dihydroxybiphenyl 1,2-Dioxygenase, domain 1"/>
    <property type="match status" value="1"/>
</dbReference>
<proteinExistence type="inferred from homology"/>
<dbReference type="PANTHER" id="PTHR43048:SF3">
    <property type="entry name" value="METHYLMALONYL-COA EPIMERASE, MITOCHONDRIAL"/>
    <property type="match status" value="1"/>
</dbReference>
<dbReference type="PROSITE" id="PS51819">
    <property type="entry name" value="VOC"/>
    <property type="match status" value="1"/>
</dbReference>
<evidence type="ECO:0000259" key="4">
    <source>
        <dbReference type="PROSITE" id="PS51819"/>
    </source>
</evidence>